<dbReference type="GO" id="GO:0046872">
    <property type="term" value="F:metal ion binding"/>
    <property type="evidence" value="ECO:0007669"/>
    <property type="project" value="UniProtKB-KW"/>
</dbReference>
<evidence type="ECO:0000259" key="4">
    <source>
        <dbReference type="PROSITE" id="PS51379"/>
    </source>
</evidence>
<feature type="domain" description="4Fe-4S ferredoxin-type" evidence="4">
    <location>
        <begin position="220"/>
        <end position="245"/>
    </location>
</feature>
<dbReference type="InterPro" id="IPR047964">
    <property type="entry name" value="EFR1-like"/>
</dbReference>
<evidence type="ECO:0000313" key="5">
    <source>
        <dbReference type="EMBL" id="QNO16821.1"/>
    </source>
</evidence>
<keyword evidence="3" id="KW-0411">Iron-sulfur</keyword>
<keyword evidence="2" id="KW-0408">Iron</keyword>
<dbReference type="PROSITE" id="PS00198">
    <property type="entry name" value="4FE4S_FER_1"/>
    <property type="match status" value="1"/>
</dbReference>
<dbReference type="AlphaFoldDB" id="A0A7G9WDQ9"/>
<dbReference type="EMBL" id="CP060696">
    <property type="protein sequence ID" value="QNO16821.1"/>
    <property type="molecule type" value="Genomic_DNA"/>
</dbReference>
<dbReference type="Gene3D" id="3.40.50.360">
    <property type="match status" value="1"/>
</dbReference>
<protein>
    <submittedName>
        <fullName evidence="5">4Fe-4S binding protein</fullName>
    </submittedName>
</protein>
<evidence type="ECO:0000256" key="2">
    <source>
        <dbReference type="ARBA" id="ARBA00023004"/>
    </source>
</evidence>
<dbReference type="NCBIfam" id="NF038196">
    <property type="entry name" value="ferrodoxin_EFR1"/>
    <property type="match status" value="1"/>
</dbReference>
<gene>
    <name evidence="5" type="ORF">H6X83_07485</name>
</gene>
<evidence type="ECO:0000256" key="1">
    <source>
        <dbReference type="ARBA" id="ARBA00022723"/>
    </source>
</evidence>
<dbReference type="GO" id="GO:0051536">
    <property type="term" value="F:iron-sulfur cluster binding"/>
    <property type="evidence" value="ECO:0007669"/>
    <property type="project" value="UniProtKB-KW"/>
</dbReference>
<organism evidence="5 6">
    <name type="scientific">Caproicibacterium amylolyticum</name>
    <dbReference type="NCBI Taxonomy" id="2766537"/>
    <lineage>
        <taxon>Bacteria</taxon>
        <taxon>Bacillati</taxon>
        <taxon>Bacillota</taxon>
        <taxon>Clostridia</taxon>
        <taxon>Eubacteriales</taxon>
        <taxon>Oscillospiraceae</taxon>
        <taxon>Caproicibacterium</taxon>
    </lineage>
</organism>
<dbReference type="InterPro" id="IPR029039">
    <property type="entry name" value="Flavoprotein-like_sf"/>
</dbReference>
<feature type="domain" description="4Fe-4S ferredoxin-type" evidence="4">
    <location>
        <begin position="187"/>
        <end position="217"/>
    </location>
</feature>
<evidence type="ECO:0000313" key="6">
    <source>
        <dbReference type="Proteomes" id="UP000516046"/>
    </source>
</evidence>
<dbReference type="InterPro" id="IPR017896">
    <property type="entry name" value="4Fe4S_Fe-S-bd"/>
</dbReference>
<dbReference type="InterPro" id="IPR017900">
    <property type="entry name" value="4Fe4S_Fe_S_CS"/>
</dbReference>
<dbReference type="Pfam" id="PF13187">
    <property type="entry name" value="Fer4_9"/>
    <property type="match status" value="1"/>
</dbReference>
<dbReference type="SUPFAM" id="SSF52218">
    <property type="entry name" value="Flavoproteins"/>
    <property type="match status" value="1"/>
</dbReference>
<proteinExistence type="predicted"/>
<dbReference type="Proteomes" id="UP000516046">
    <property type="component" value="Chromosome"/>
</dbReference>
<sequence>MRTLILYFSGTGNTKDIACRFEKALLKRNISVEIHSIEDGADLANTQYDSLIIGFPKYYEYPVLHILNYIRKELPEQKREIPTLAFCTQAGPLPTNFNGLSRLLDQKNHKLTVSKSFSYANNMMIFSSFKFTDPQKVAENKRNIQEQIEPLLGKWLGGEVSLEQVPAWQRPLFHLIASGCTKGMPVFAMRFSASQDCTHCGLCVKQCPMNNIRMTDDGPIFQKHCLFCMRCINACPTNAILYDNKQCQQYKCEPFSKE</sequence>
<dbReference type="KEGG" id="caml:H6X83_07485"/>
<keyword evidence="1" id="KW-0479">Metal-binding</keyword>
<evidence type="ECO:0000256" key="3">
    <source>
        <dbReference type="ARBA" id="ARBA00023014"/>
    </source>
</evidence>
<accession>A0A7G9WDQ9</accession>
<dbReference type="Gene3D" id="3.30.70.20">
    <property type="match status" value="1"/>
</dbReference>
<keyword evidence="6" id="KW-1185">Reference proteome</keyword>
<name>A0A7G9WDQ9_9FIRM</name>
<dbReference type="RefSeq" id="WP_212505888.1">
    <property type="nucleotide sequence ID" value="NZ_CP060696.1"/>
</dbReference>
<reference evidence="5 6" key="1">
    <citation type="submission" date="2020-08" db="EMBL/GenBank/DDBJ databases">
        <authorList>
            <person name="Ren C."/>
            <person name="Gu Y."/>
            <person name="Xu Y."/>
        </authorList>
    </citation>
    <scope>NUCLEOTIDE SEQUENCE [LARGE SCALE GENOMIC DNA]</scope>
    <source>
        <strain evidence="5 6">LBM18003</strain>
    </source>
</reference>
<dbReference type="SUPFAM" id="SSF54862">
    <property type="entry name" value="4Fe-4S ferredoxins"/>
    <property type="match status" value="1"/>
</dbReference>
<dbReference type="PROSITE" id="PS51379">
    <property type="entry name" value="4FE4S_FER_2"/>
    <property type="match status" value="2"/>
</dbReference>